<gene>
    <name evidence="3" type="ORF">HT585_26335</name>
</gene>
<organism evidence="3 4">
    <name type="scientific">Ensifer oleiphilus</name>
    <dbReference type="NCBI Taxonomy" id="2742698"/>
    <lineage>
        <taxon>Bacteria</taxon>
        <taxon>Pseudomonadati</taxon>
        <taxon>Pseudomonadota</taxon>
        <taxon>Alphaproteobacteria</taxon>
        <taxon>Hyphomicrobiales</taxon>
        <taxon>Rhizobiaceae</taxon>
        <taxon>Sinorhizobium/Ensifer group</taxon>
        <taxon>Ensifer</taxon>
    </lineage>
</organism>
<evidence type="ECO:0000313" key="4">
    <source>
        <dbReference type="Proteomes" id="UP000520198"/>
    </source>
</evidence>
<keyword evidence="1" id="KW-1133">Transmembrane helix</keyword>
<feature type="transmembrane region" description="Helical" evidence="1">
    <location>
        <begin position="101"/>
        <end position="120"/>
    </location>
</feature>
<dbReference type="AlphaFoldDB" id="A0A7Y6QB56"/>
<keyword evidence="1" id="KW-0472">Membrane</keyword>
<keyword evidence="2" id="KW-0732">Signal</keyword>
<evidence type="ECO:0000256" key="1">
    <source>
        <dbReference type="SAM" id="Phobius"/>
    </source>
</evidence>
<proteinExistence type="predicted"/>
<reference evidence="3 4" key="1">
    <citation type="submission" date="2020-06" db="EMBL/GenBank/DDBJ databases">
        <authorList>
            <person name="Grouzdev D.S."/>
        </authorList>
    </citation>
    <scope>NUCLEOTIDE SEQUENCE [LARGE SCALE GENOMIC DNA]</scope>
    <source>
        <strain evidence="3 4">HO-A22</strain>
    </source>
</reference>
<name>A0A7Y6QB56_9HYPH</name>
<accession>A0A7Y6QB56</accession>
<evidence type="ECO:0000313" key="3">
    <source>
        <dbReference type="EMBL" id="NVD42394.1"/>
    </source>
</evidence>
<evidence type="ECO:0000256" key="2">
    <source>
        <dbReference type="SAM" id="SignalP"/>
    </source>
</evidence>
<dbReference type="EMBL" id="JABWDU010000009">
    <property type="protein sequence ID" value="NVD42394.1"/>
    <property type="molecule type" value="Genomic_DNA"/>
</dbReference>
<protein>
    <submittedName>
        <fullName evidence="3">DUF4126 domain-containing protein</fullName>
    </submittedName>
</protein>
<feature type="chain" id="PRO_5030804288" evidence="2">
    <location>
        <begin position="24"/>
        <end position="155"/>
    </location>
</feature>
<dbReference type="RefSeq" id="WP_176355764.1">
    <property type="nucleotide sequence ID" value="NZ_JABWDU010000009.1"/>
</dbReference>
<comment type="caution">
    <text evidence="3">The sequence shown here is derived from an EMBL/GenBank/DDBJ whole genome shotgun (WGS) entry which is preliminary data.</text>
</comment>
<keyword evidence="1" id="KW-0812">Transmembrane</keyword>
<feature type="transmembrane region" description="Helical" evidence="1">
    <location>
        <begin position="78"/>
        <end position="95"/>
    </location>
</feature>
<feature type="signal peptide" evidence="2">
    <location>
        <begin position="1"/>
        <end position="23"/>
    </location>
</feature>
<feature type="transmembrane region" description="Helical" evidence="1">
    <location>
        <begin position="38"/>
        <end position="58"/>
    </location>
</feature>
<keyword evidence="4" id="KW-1185">Reference proteome</keyword>
<sequence>MSIYFLALLIGVVAGLRAMTAPAAVSIAAAAGWLPVSGTWAAFLGFRFTPYIFGLLALVEFVTDQLPSTPSRKVPQQFGARIVSGGFCGAVLGTVDGSMIGGLVAGFIGAVIGTLGGYEARKRLVAATGGRDLPIALVEDLVAVLLALWVVSSVL</sequence>
<dbReference type="Proteomes" id="UP000520198">
    <property type="component" value="Unassembled WGS sequence"/>
</dbReference>